<sequence length="310" mass="33492">MGRAAPSVISILELPSGWSNAAQVDWALGRVVGMDALGLTRIEFRLHGGCKLWIDGVLRLMAHCNQMAGRGIHVRLTFLGGSSGVMGYIDRMGFFDHLDPRIETIPVRPAVSGASLFRGGNTGLVEIVPIVAAHRDDDLPNRLTEVLRQACAARADADRLSEAASTLFSELIGNVYDHTQTSGHVALQVYPGGSKVKVVVCDDGLGLMETLRPALNERTSEYRGMTDVELLVEMFRSGLSRHSDPKHGQGLKDCATKAVRFQAELDVRLVSQNVRLTPSRGGYEAATAYCSEGLPLLRGTHIAFTFGLAP</sequence>
<reference evidence="1 2" key="1">
    <citation type="journal article" date="2015" name="Genome Announc.">
        <title>Complete Genome Sequence of Methylobacterium aquaticum Strain 22A, Isolated from Racomitrium japonicum Moss.</title>
        <authorList>
            <person name="Tani A."/>
            <person name="Ogura Y."/>
            <person name="Hayashi T."/>
            <person name="Kimbara K."/>
        </authorList>
    </citation>
    <scope>NUCLEOTIDE SEQUENCE [LARGE SCALE GENOMIC DNA]</scope>
    <source>
        <strain evidence="1 2">MA-22A</strain>
    </source>
</reference>
<dbReference type="AlphaFoldDB" id="A0A1Y0Z8V5"/>
<evidence type="ECO:0000313" key="2">
    <source>
        <dbReference type="Proteomes" id="UP000061432"/>
    </source>
</evidence>
<dbReference type="InterPro" id="IPR036890">
    <property type="entry name" value="HATPase_C_sf"/>
</dbReference>
<accession>A0A1Y0Z8V5</accession>
<dbReference type="KEGG" id="maqu:Maq22A_c28460"/>
<dbReference type="EMBL" id="AP014704">
    <property type="protein sequence ID" value="BAR47198.1"/>
    <property type="molecule type" value="Genomic_DNA"/>
</dbReference>
<proteinExistence type="predicted"/>
<name>A0A1Y0Z8V5_9HYPH</name>
<dbReference type="SUPFAM" id="SSF55874">
    <property type="entry name" value="ATPase domain of HSP90 chaperone/DNA topoisomerase II/histidine kinase"/>
    <property type="match status" value="1"/>
</dbReference>
<dbReference type="Gene3D" id="3.30.565.10">
    <property type="entry name" value="Histidine kinase-like ATPase, C-terminal domain"/>
    <property type="match status" value="1"/>
</dbReference>
<gene>
    <name evidence="1" type="ORF">Maq22A_c28460</name>
</gene>
<dbReference type="STRING" id="270351.Maq22A_c28460"/>
<protein>
    <submittedName>
        <fullName evidence="1">Uncharacterized protein</fullName>
    </submittedName>
</protein>
<dbReference type="Proteomes" id="UP000061432">
    <property type="component" value="Chromosome"/>
</dbReference>
<organism evidence="1 2">
    <name type="scientific">Methylobacterium aquaticum</name>
    <dbReference type="NCBI Taxonomy" id="270351"/>
    <lineage>
        <taxon>Bacteria</taxon>
        <taxon>Pseudomonadati</taxon>
        <taxon>Pseudomonadota</taxon>
        <taxon>Alphaproteobacteria</taxon>
        <taxon>Hyphomicrobiales</taxon>
        <taxon>Methylobacteriaceae</taxon>
        <taxon>Methylobacterium</taxon>
    </lineage>
</organism>
<reference evidence="2" key="2">
    <citation type="submission" date="2015-01" db="EMBL/GenBank/DDBJ databases">
        <title>Complete genome sequence of Methylobacterium aquaticum strain 22A.</title>
        <authorList>
            <person name="Tani A."/>
            <person name="Ogura Y."/>
            <person name="Hayashi T."/>
        </authorList>
    </citation>
    <scope>NUCLEOTIDE SEQUENCE [LARGE SCALE GENOMIC DNA]</scope>
    <source>
        <strain evidence="2">MA-22A</strain>
    </source>
</reference>
<evidence type="ECO:0000313" key="1">
    <source>
        <dbReference type="EMBL" id="BAR47198.1"/>
    </source>
</evidence>